<feature type="domain" description="SH3" evidence="6">
    <location>
        <begin position="947"/>
        <end position="1011"/>
    </location>
</feature>
<dbReference type="AlphaFoldDB" id="A0A1D2MQC2"/>
<keyword evidence="4" id="KW-0175">Coiled coil</keyword>
<evidence type="ECO:0000259" key="8">
    <source>
        <dbReference type="PROSITE" id="PS50222"/>
    </source>
</evidence>
<dbReference type="InterPro" id="IPR002048">
    <property type="entry name" value="EF_hand_dom"/>
</dbReference>
<dbReference type="Gene3D" id="1.10.238.10">
    <property type="entry name" value="EF-hand"/>
    <property type="match status" value="2"/>
</dbReference>
<dbReference type="SUPFAM" id="SSF47473">
    <property type="entry name" value="EF-hand"/>
    <property type="match status" value="2"/>
</dbReference>
<dbReference type="PROSITE" id="PS50002">
    <property type="entry name" value="SH3"/>
    <property type="match status" value="3"/>
</dbReference>
<dbReference type="CDD" id="cd11839">
    <property type="entry name" value="SH3_Intersectin_4"/>
    <property type="match status" value="1"/>
</dbReference>
<dbReference type="EMBL" id="LJIJ01000688">
    <property type="protein sequence ID" value="ODM95300.1"/>
    <property type="molecule type" value="Genomic_DNA"/>
</dbReference>
<feature type="region of interest" description="Disordered" evidence="5">
    <location>
        <begin position="418"/>
        <end position="453"/>
    </location>
</feature>
<dbReference type="PRINTS" id="PR00452">
    <property type="entry name" value="SH3DOMAIN"/>
</dbReference>
<evidence type="ECO:0000313" key="9">
    <source>
        <dbReference type="EMBL" id="ODM95300.1"/>
    </source>
</evidence>
<evidence type="ECO:0000256" key="5">
    <source>
        <dbReference type="SAM" id="MobiDB-lite"/>
    </source>
</evidence>
<dbReference type="GO" id="GO:0042734">
    <property type="term" value="C:presynaptic membrane"/>
    <property type="evidence" value="ECO:0007669"/>
    <property type="project" value="TreeGrafter"/>
</dbReference>
<feature type="coiled-coil region" evidence="4">
    <location>
        <begin position="597"/>
        <end position="655"/>
    </location>
</feature>
<dbReference type="GO" id="GO:0005509">
    <property type="term" value="F:calcium ion binding"/>
    <property type="evidence" value="ECO:0007669"/>
    <property type="project" value="InterPro"/>
</dbReference>
<keyword evidence="2" id="KW-0106">Calcium</keyword>
<dbReference type="Pfam" id="PF14604">
    <property type="entry name" value="SH3_9"/>
    <property type="match status" value="1"/>
</dbReference>
<dbReference type="PROSITE" id="PS00018">
    <property type="entry name" value="EF_HAND_1"/>
    <property type="match status" value="2"/>
</dbReference>
<dbReference type="STRING" id="48709.A0A1D2MQC2"/>
<dbReference type="Gene3D" id="1.10.287.1490">
    <property type="match status" value="1"/>
</dbReference>
<dbReference type="InterPro" id="IPR011992">
    <property type="entry name" value="EF-hand-dom_pair"/>
</dbReference>
<dbReference type="Pfam" id="PF07653">
    <property type="entry name" value="SH3_2"/>
    <property type="match status" value="1"/>
</dbReference>
<feature type="domain" description="EF-hand" evidence="8">
    <location>
        <begin position="359"/>
        <end position="394"/>
    </location>
</feature>
<dbReference type="Pfam" id="PF00018">
    <property type="entry name" value="SH3_1"/>
    <property type="match status" value="1"/>
</dbReference>
<accession>A0A1D2MQC2</accession>
<evidence type="ECO:0000256" key="1">
    <source>
        <dbReference type="ARBA" id="ARBA00022443"/>
    </source>
</evidence>
<dbReference type="OrthoDB" id="207120at2759"/>
<dbReference type="Pfam" id="PF12763">
    <property type="entry name" value="EH"/>
    <property type="match status" value="2"/>
</dbReference>
<dbReference type="GO" id="GO:0097708">
    <property type="term" value="C:intracellular vesicle"/>
    <property type="evidence" value="ECO:0007669"/>
    <property type="project" value="TreeGrafter"/>
</dbReference>
<proteinExistence type="predicted"/>
<feature type="domain" description="EH" evidence="7">
    <location>
        <begin position="326"/>
        <end position="415"/>
    </location>
</feature>
<feature type="region of interest" description="Disordered" evidence="5">
    <location>
        <begin position="476"/>
        <end position="514"/>
    </location>
</feature>
<feature type="domain" description="SH3" evidence="6">
    <location>
        <begin position="803"/>
        <end position="862"/>
    </location>
</feature>
<organism evidence="9 10">
    <name type="scientific">Orchesella cincta</name>
    <name type="common">Springtail</name>
    <name type="synonym">Podura cincta</name>
    <dbReference type="NCBI Taxonomy" id="48709"/>
    <lineage>
        <taxon>Eukaryota</taxon>
        <taxon>Metazoa</taxon>
        <taxon>Ecdysozoa</taxon>
        <taxon>Arthropoda</taxon>
        <taxon>Hexapoda</taxon>
        <taxon>Collembola</taxon>
        <taxon>Entomobryomorpha</taxon>
        <taxon>Entomobryoidea</taxon>
        <taxon>Orchesellidae</taxon>
        <taxon>Orchesellinae</taxon>
        <taxon>Orchesella</taxon>
    </lineage>
</organism>
<keyword evidence="1 3" id="KW-0728">SH3 domain</keyword>
<dbReference type="InterPro" id="IPR001452">
    <property type="entry name" value="SH3_domain"/>
</dbReference>
<comment type="caution">
    <text evidence="9">The sequence shown here is derived from an EMBL/GenBank/DDBJ whole genome shotgun (WGS) entry which is preliminary data.</text>
</comment>
<dbReference type="SMART" id="SM00054">
    <property type="entry name" value="EFh"/>
    <property type="match status" value="2"/>
</dbReference>
<evidence type="ECO:0000313" key="10">
    <source>
        <dbReference type="Proteomes" id="UP000094527"/>
    </source>
</evidence>
<dbReference type="SMART" id="SM00326">
    <property type="entry name" value="SH3"/>
    <property type="match status" value="3"/>
</dbReference>
<dbReference type="GO" id="GO:0150007">
    <property type="term" value="P:clathrin-dependent synaptic vesicle endocytosis"/>
    <property type="evidence" value="ECO:0007669"/>
    <property type="project" value="TreeGrafter"/>
</dbReference>
<dbReference type="Gene3D" id="2.30.30.40">
    <property type="entry name" value="SH3 Domains"/>
    <property type="match status" value="3"/>
</dbReference>
<protein>
    <submittedName>
        <fullName evidence="9">Intersectin-2</fullName>
    </submittedName>
</protein>
<evidence type="ECO:0000256" key="4">
    <source>
        <dbReference type="SAM" id="Coils"/>
    </source>
</evidence>
<dbReference type="GO" id="GO:0060090">
    <property type="term" value="F:molecular adaptor activity"/>
    <property type="evidence" value="ECO:0007669"/>
    <property type="project" value="TreeGrafter"/>
</dbReference>
<evidence type="ECO:0000256" key="3">
    <source>
        <dbReference type="PROSITE-ProRule" id="PRU00192"/>
    </source>
</evidence>
<dbReference type="PANTHER" id="PTHR11216">
    <property type="entry name" value="EH DOMAIN"/>
    <property type="match status" value="1"/>
</dbReference>
<dbReference type="PROSITE" id="PS50222">
    <property type="entry name" value="EF_HAND_2"/>
    <property type="match status" value="2"/>
</dbReference>
<dbReference type="GO" id="GO:0005737">
    <property type="term" value="C:cytoplasm"/>
    <property type="evidence" value="ECO:0007669"/>
    <property type="project" value="TreeGrafter"/>
</dbReference>
<dbReference type="InterPro" id="IPR000261">
    <property type="entry name" value="EH_dom"/>
</dbReference>
<dbReference type="SMART" id="SM00027">
    <property type="entry name" value="EH"/>
    <property type="match status" value="2"/>
</dbReference>
<reference evidence="9 10" key="1">
    <citation type="journal article" date="2016" name="Genome Biol. Evol.">
        <title>Gene Family Evolution Reflects Adaptation to Soil Environmental Stressors in the Genome of the Collembolan Orchesella cincta.</title>
        <authorList>
            <person name="Faddeeva-Vakhrusheva A."/>
            <person name="Derks M.F."/>
            <person name="Anvar S.Y."/>
            <person name="Agamennone V."/>
            <person name="Suring W."/>
            <person name="Smit S."/>
            <person name="van Straalen N.M."/>
            <person name="Roelofs D."/>
        </authorList>
    </citation>
    <scope>NUCLEOTIDE SEQUENCE [LARGE SCALE GENOMIC DNA]</scope>
    <source>
        <tissue evidence="9">Mixed pool</tissue>
    </source>
</reference>
<evidence type="ECO:0000259" key="6">
    <source>
        <dbReference type="PROSITE" id="PS50002"/>
    </source>
</evidence>
<feature type="domain" description="SH3" evidence="6">
    <location>
        <begin position="717"/>
        <end position="778"/>
    </location>
</feature>
<dbReference type="PANTHER" id="PTHR11216:SF170">
    <property type="entry name" value="DYNAMIN ASSOCIATED PROTEIN 160, ISOFORM D"/>
    <property type="match status" value="1"/>
</dbReference>
<evidence type="ECO:0000256" key="2">
    <source>
        <dbReference type="ARBA" id="ARBA00022837"/>
    </source>
</evidence>
<keyword evidence="10" id="KW-1185">Reference proteome</keyword>
<dbReference type="InterPro" id="IPR018247">
    <property type="entry name" value="EF_Hand_1_Ca_BS"/>
</dbReference>
<feature type="domain" description="EH" evidence="7">
    <location>
        <begin position="34"/>
        <end position="115"/>
    </location>
</feature>
<dbReference type="Proteomes" id="UP000094527">
    <property type="component" value="Unassembled WGS sequence"/>
</dbReference>
<feature type="compositionally biased region" description="Polar residues" evidence="5">
    <location>
        <begin position="422"/>
        <end position="439"/>
    </location>
</feature>
<dbReference type="SUPFAM" id="SSF50044">
    <property type="entry name" value="SH3-domain"/>
    <property type="match status" value="3"/>
</dbReference>
<dbReference type="PROSITE" id="PS50031">
    <property type="entry name" value="EH"/>
    <property type="match status" value="2"/>
</dbReference>
<dbReference type="InterPro" id="IPR036028">
    <property type="entry name" value="SH3-like_dom_sf"/>
</dbReference>
<gene>
    <name evidence="9" type="ORF">Ocin01_11380</name>
</gene>
<dbReference type="CDD" id="cd00052">
    <property type="entry name" value="EH"/>
    <property type="match status" value="2"/>
</dbReference>
<sequence length="1049" mass="115071">MQQLKICDPSSAMDCRNFYSNFGKMDPWIVTPVERARHMEQFRGLNPIDGVITGAQSKGLLLQSGLPPPVLGQIWSLADANCDGKMDINEFSVACKLITMKLRGFEIPAVLPTPLKTVLASSGTTTPLSPATALGAGMITPPVRPLVPPPVGSVAMPGMVSMPGVVSPILQPNITASSVAQPMVSGMHGQPLMGLSQPLVSGIGTQPLVSGIQPLAGGIANPPIVSGVGIVQPMVSGVAQPLIGGLPPGTVGGFGLSGIPPGMVASSAVPPASLALRSATPPVSGIVMNRVRPVALTHDAIHRSTSVTSHDSLASPLLEWAVPNASRLKYTQLFNQNDRTKSGYLTGVQARNILLGTGLPQPILAQVWGLSDMDSDGRLGSEEFVLALHLCDLFKQTGRLPPKLTPELIPPSFRVGSRKQSIKSVPGSNVASGQNTGANTPVLDADPLSPYKRKENFDKGQAELDRRRRIIEMERQREREERERKEREEYERREKQRLEQEKRQMEERERQRMEMEENKRSELLARRQKEQDEVLRLKGVNHGLQLELSQLTDKVKELSGKITETRVGVSSVKTEIDGMRVKRDTFMNDMGTLKGQLKEQNNRMVAAAQEKSRLEKLGSESEGKQMNLKVLREKLQNIKDELSKKQTDSDTAVEEVNELKSNLSTLIESCKVIYEEYKQKRETVIQMRTKHSKEFDYNAAWGSTVEPPKPAAAINGEDSGYYRALYEFESRNPDELSFPAGAVIQKNLDIVPDPGWLSGIYEGKSGWFPESFVEPLPVEEIPHEEESQAVVAQPVPEVTEGGVEGEYYIALYPYESEEPGDLPFEAGELVLVTQNEGEWWTGQVGTDRIGIFPANYVAKQDEVATTEAVEPSAEVAHVTNNIEYVEEPPVVAASATNDFSAVPGEIGKREEPNKIQLEPHEEAEIKREISEINRMPPQKSPKAGSKKRYEIATVLANYQPTSEGQLTLTRGQLITVRKKSPSGWWEGELQAKGKKRQIGWFPGSYVKVLGPGGGSRQSSSRTTPIPFDEIEMPMMAAPIYTDSKGVQQY</sequence>
<feature type="domain" description="EF-hand" evidence="8">
    <location>
        <begin position="66"/>
        <end position="101"/>
    </location>
</feature>
<dbReference type="OMA" id="DIIQXGQ"/>
<dbReference type="FunFam" id="1.10.238.10:FF:000055">
    <property type="entry name" value="Intersectin-1 isoform 1"/>
    <property type="match status" value="1"/>
</dbReference>
<evidence type="ECO:0000259" key="7">
    <source>
        <dbReference type="PROSITE" id="PS50031"/>
    </source>
</evidence>
<name>A0A1D2MQC2_ORCCI</name>